<feature type="compositionally biased region" description="Basic and acidic residues" evidence="1">
    <location>
        <begin position="74"/>
        <end position="102"/>
    </location>
</feature>
<dbReference type="EMBL" id="CADCXV010000806">
    <property type="protein sequence ID" value="CAB0035996.1"/>
    <property type="molecule type" value="Genomic_DNA"/>
</dbReference>
<name>A0A6H5IN31_9HYME</name>
<protein>
    <recommendedName>
        <fullName evidence="4">Craniofacial development protein 1</fullName>
    </recommendedName>
</protein>
<keyword evidence="3" id="KW-1185">Reference proteome</keyword>
<dbReference type="AlphaFoldDB" id="A0A6H5IN31"/>
<evidence type="ECO:0000313" key="2">
    <source>
        <dbReference type="EMBL" id="CAB0035996.1"/>
    </source>
</evidence>
<gene>
    <name evidence="2" type="ORF">TBRA_LOCUS7879</name>
</gene>
<proteinExistence type="predicted"/>
<feature type="region of interest" description="Disordered" evidence="1">
    <location>
        <begin position="1"/>
        <end position="114"/>
    </location>
</feature>
<organism evidence="2 3">
    <name type="scientific">Trichogramma brassicae</name>
    <dbReference type="NCBI Taxonomy" id="86971"/>
    <lineage>
        <taxon>Eukaryota</taxon>
        <taxon>Metazoa</taxon>
        <taxon>Ecdysozoa</taxon>
        <taxon>Arthropoda</taxon>
        <taxon>Hexapoda</taxon>
        <taxon>Insecta</taxon>
        <taxon>Pterygota</taxon>
        <taxon>Neoptera</taxon>
        <taxon>Endopterygota</taxon>
        <taxon>Hymenoptera</taxon>
        <taxon>Apocrita</taxon>
        <taxon>Proctotrupomorpha</taxon>
        <taxon>Chalcidoidea</taxon>
        <taxon>Trichogrammatidae</taxon>
        <taxon>Trichogramma</taxon>
    </lineage>
</organism>
<evidence type="ECO:0000256" key="1">
    <source>
        <dbReference type="SAM" id="MobiDB-lite"/>
    </source>
</evidence>
<evidence type="ECO:0000313" key="3">
    <source>
        <dbReference type="Proteomes" id="UP000479190"/>
    </source>
</evidence>
<accession>A0A6H5IN31</accession>
<evidence type="ECO:0008006" key="4">
    <source>
        <dbReference type="Google" id="ProtNLM"/>
    </source>
</evidence>
<sequence>MEDKEYSSSDSDDEEYVPNEEASEGSVCGSSDAEDEVQENDTDDQKLSKKKGNLKRKSRGATEKIRKKTTRLSSADDKESSNDDEKTDSKSEMTAEEERARSDALWQSFLSETG</sequence>
<reference evidence="2 3" key="1">
    <citation type="submission" date="2020-02" db="EMBL/GenBank/DDBJ databases">
        <authorList>
            <person name="Ferguson B K."/>
        </authorList>
    </citation>
    <scope>NUCLEOTIDE SEQUENCE [LARGE SCALE GENOMIC DNA]</scope>
</reference>
<dbReference type="Proteomes" id="UP000479190">
    <property type="component" value="Unassembled WGS sequence"/>
</dbReference>
<feature type="compositionally biased region" description="Acidic residues" evidence="1">
    <location>
        <begin position="10"/>
        <end position="23"/>
    </location>
</feature>
<feature type="compositionally biased region" description="Acidic residues" evidence="1">
    <location>
        <begin position="32"/>
        <end position="42"/>
    </location>
</feature>
<feature type="compositionally biased region" description="Basic residues" evidence="1">
    <location>
        <begin position="48"/>
        <end position="70"/>
    </location>
</feature>